<name>A0A5K7S6Y7_9BACT</name>
<keyword evidence="2" id="KW-1185">Reference proteome</keyword>
<dbReference type="AlphaFoldDB" id="A0A5K7S6Y7"/>
<evidence type="ECO:0000313" key="1">
    <source>
        <dbReference type="EMBL" id="BBE17328.1"/>
    </source>
</evidence>
<evidence type="ECO:0000313" key="2">
    <source>
        <dbReference type="Proteomes" id="UP001193389"/>
    </source>
</evidence>
<sequence length="55" mass="6380">MKFGVTTFDLHDNREQQLVKFLLTHISTNFLFGLCEKTIDMILLIVPVKTGMSFF</sequence>
<organism evidence="1 2">
    <name type="scientific">Aquipluma nitroreducens</name>
    <dbReference type="NCBI Taxonomy" id="2010828"/>
    <lineage>
        <taxon>Bacteria</taxon>
        <taxon>Pseudomonadati</taxon>
        <taxon>Bacteroidota</taxon>
        <taxon>Bacteroidia</taxon>
        <taxon>Marinilabiliales</taxon>
        <taxon>Prolixibacteraceae</taxon>
        <taxon>Aquipluma</taxon>
    </lineage>
</organism>
<dbReference type="EMBL" id="AP018694">
    <property type="protein sequence ID" value="BBE17328.1"/>
    <property type="molecule type" value="Genomic_DNA"/>
</dbReference>
<protein>
    <submittedName>
        <fullName evidence="1">Uncharacterized protein</fullName>
    </submittedName>
</protein>
<dbReference type="KEGG" id="anf:AQPE_1477"/>
<gene>
    <name evidence="1" type="ORF">AQPE_1477</name>
</gene>
<reference evidence="1" key="1">
    <citation type="journal article" date="2020" name="Int. J. Syst. Evol. Microbiol.">
        <title>Aquipluma nitroreducens gen. nov. sp. nov., a novel facultatively anaerobic bacterium isolated from a freshwater lake.</title>
        <authorList>
            <person name="Watanabe M."/>
            <person name="Kojima H."/>
            <person name="Fukui M."/>
        </authorList>
    </citation>
    <scope>NUCLEOTIDE SEQUENCE</scope>
    <source>
        <strain evidence="1">MeG22</strain>
    </source>
</reference>
<accession>A0A5K7S6Y7</accession>
<proteinExistence type="predicted"/>
<dbReference type="Proteomes" id="UP001193389">
    <property type="component" value="Chromosome"/>
</dbReference>